<evidence type="ECO:0000256" key="7">
    <source>
        <dbReference type="ARBA" id="ARBA00023316"/>
    </source>
</evidence>
<evidence type="ECO:0000256" key="2">
    <source>
        <dbReference type="ARBA" id="ARBA00022598"/>
    </source>
</evidence>
<comment type="caution">
    <text evidence="8">The sequence shown here is derived from an EMBL/GenBank/DDBJ whole genome shotgun (WGS) entry which is preliminary data.</text>
</comment>
<dbReference type="AlphaFoldDB" id="A0A921HQL2"/>
<dbReference type="GO" id="GO:0009252">
    <property type="term" value="P:peptidoglycan biosynthetic process"/>
    <property type="evidence" value="ECO:0007669"/>
    <property type="project" value="UniProtKB-KW"/>
</dbReference>
<dbReference type="PANTHER" id="PTHR43692:SF1">
    <property type="entry name" value="UDP-N-ACETYLMURAMOYLALANINE--D-GLUTAMATE LIGASE"/>
    <property type="match status" value="1"/>
</dbReference>
<proteinExistence type="predicted"/>
<evidence type="ECO:0000256" key="3">
    <source>
        <dbReference type="ARBA" id="ARBA00022741"/>
    </source>
</evidence>
<sequence>NLVVYGQTADKVIESAQKADVSNIVKVNNLTEAVPEAYKQSDPEDVILLSPAAASWDQFHTFEERGDLFIKEVETLKGEVNDD</sequence>
<evidence type="ECO:0000313" key="8">
    <source>
        <dbReference type="EMBL" id="HJF86166.1"/>
    </source>
</evidence>
<keyword evidence="2 8" id="KW-0436">Ligase</keyword>
<reference evidence="8" key="2">
    <citation type="submission" date="2021-09" db="EMBL/GenBank/DDBJ databases">
        <authorList>
            <person name="Gilroy R."/>
        </authorList>
    </citation>
    <scope>NUCLEOTIDE SEQUENCE</scope>
    <source>
        <strain evidence="8">7886</strain>
    </source>
</reference>
<reference evidence="8" key="1">
    <citation type="journal article" date="2021" name="PeerJ">
        <title>Extensive microbial diversity within the chicken gut microbiome revealed by metagenomics and culture.</title>
        <authorList>
            <person name="Gilroy R."/>
            <person name="Ravi A."/>
            <person name="Getino M."/>
            <person name="Pursley I."/>
            <person name="Horton D.L."/>
            <person name="Alikhan N.F."/>
            <person name="Baker D."/>
            <person name="Gharbi K."/>
            <person name="Hall N."/>
            <person name="Watson M."/>
            <person name="Adriaenssens E.M."/>
            <person name="Foster-Nyarko E."/>
            <person name="Jarju S."/>
            <person name="Secka A."/>
            <person name="Antonio M."/>
            <person name="Oren A."/>
            <person name="Chaudhuri R.R."/>
            <person name="La Ragione R."/>
            <person name="Hildebrand F."/>
            <person name="Pallen M.J."/>
        </authorList>
    </citation>
    <scope>NUCLEOTIDE SEQUENCE</scope>
    <source>
        <strain evidence="8">7886</strain>
    </source>
</reference>
<dbReference type="GO" id="GO:0008360">
    <property type="term" value="P:regulation of cell shape"/>
    <property type="evidence" value="ECO:0007669"/>
    <property type="project" value="UniProtKB-KW"/>
</dbReference>
<dbReference type="SUPFAM" id="SSF53244">
    <property type="entry name" value="MurD-like peptide ligases, peptide-binding domain"/>
    <property type="match status" value="1"/>
</dbReference>
<name>A0A921HQL2_9LACO</name>
<dbReference type="Gene3D" id="3.90.190.20">
    <property type="entry name" value="Mur ligase, C-terminal domain"/>
    <property type="match status" value="1"/>
</dbReference>
<feature type="non-terminal residue" evidence="8">
    <location>
        <position position="1"/>
    </location>
</feature>
<keyword evidence="7" id="KW-0961">Cell wall biogenesis/degradation</keyword>
<dbReference type="PANTHER" id="PTHR43692">
    <property type="entry name" value="UDP-N-ACETYLMURAMOYLALANINE--D-GLUTAMATE LIGASE"/>
    <property type="match status" value="1"/>
</dbReference>
<dbReference type="InterPro" id="IPR036615">
    <property type="entry name" value="Mur_ligase_C_dom_sf"/>
</dbReference>
<dbReference type="InterPro" id="IPR005762">
    <property type="entry name" value="MurD"/>
</dbReference>
<evidence type="ECO:0000256" key="4">
    <source>
        <dbReference type="ARBA" id="ARBA00022840"/>
    </source>
</evidence>
<dbReference type="GO" id="GO:0071555">
    <property type="term" value="P:cell wall organization"/>
    <property type="evidence" value="ECO:0007669"/>
    <property type="project" value="UniProtKB-KW"/>
</dbReference>
<dbReference type="GO" id="GO:0005737">
    <property type="term" value="C:cytoplasm"/>
    <property type="evidence" value="ECO:0007669"/>
    <property type="project" value="InterPro"/>
</dbReference>
<keyword evidence="3" id="KW-0547">Nucleotide-binding</keyword>
<dbReference type="EC" id="6.3.2.9" evidence="8"/>
<evidence type="ECO:0000256" key="1">
    <source>
        <dbReference type="ARBA" id="ARBA00022490"/>
    </source>
</evidence>
<keyword evidence="4" id="KW-0067">ATP-binding</keyword>
<evidence type="ECO:0000256" key="6">
    <source>
        <dbReference type="ARBA" id="ARBA00022984"/>
    </source>
</evidence>
<accession>A0A921HQL2</accession>
<dbReference type="GO" id="GO:0008764">
    <property type="term" value="F:UDP-N-acetylmuramoylalanine-D-glutamate ligase activity"/>
    <property type="evidence" value="ECO:0007669"/>
    <property type="project" value="UniProtKB-EC"/>
</dbReference>
<dbReference type="GO" id="GO:0005524">
    <property type="term" value="F:ATP binding"/>
    <property type="evidence" value="ECO:0007669"/>
    <property type="project" value="UniProtKB-KW"/>
</dbReference>
<keyword evidence="6" id="KW-0573">Peptidoglycan synthesis</keyword>
<gene>
    <name evidence="8" type="primary">murD</name>
    <name evidence="8" type="ORF">K8V88_01895</name>
</gene>
<evidence type="ECO:0000313" key="9">
    <source>
        <dbReference type="Proteomes" id="UP000747013"/>
    </source>
</evidence>
<keyword evidence="1" id="KW-0963">Cytoplasm</keyword>
<evidence type="ECO:0000256" key="5">
    <source>
        <dbReference type="ARBA" id="ARBA00022960"/>
    </source>
</evidence>
<dbReference type="EMBL" id="DYWC01000044">
    <property type="protein sequence ID" value="HJF86166.1"/>
    <property type="molecule type" value="Genomic_DNA"/>
</dbReference>
<dbReference type="Proteomes" id="UP000747013">
    <property type="component" value="Unassembled WGS sequence"/>
</dbReference>
<protein>
    <submittedName>
        <fullName evidence="8">UDP-N-acetylmuramoyl-L-alanine--D-glutamate ligase</fullName>
        <ecNumber evidence="8">6.3.2.9</ecNumber>
    </submittedName>
</protein>
<organism evidence="8 9">
    <name type="scientific">Companilactobacillus farciminis</name>
    <dbReference type="NCBI Taxonomy" id="1612"/>
    <lineage>
        <taxon>Bacteria</taxon>
        <taxon>Bacillati</taxon>
        <taxon>Bacillota</taxon>
        <taxon>Bacilli</taxon>
        <taxon>Lactobacillales</taxon>
        <taxon>Lactobacillaceae</taxon>
        <taxon>Companilactobacillus</taxon>
    </lineage>
</organism>
<keyword evidence="5" id="KW-0133">Cell shape</keyword>
<dbReference type="GO" id="GO:0051301">
    <property type="term" value="P:cell division"/>
    <property type="evidence" value="ECO:0007669"/>
    <property type="project" value="InterPro"/>
</dbReference>